<keyword evidence="2" id="KW-1185">Reference proteome</keyword>
<evidence type="ECO:0000313" key="1">
    <source>
        <dbReference type="EMBL" id="GAA0161158.1"/>
    </source>
</evidence>
<dbReference type="EMBL" id="BAABME010004095">
    <property type="protein sequence ID" value="GAA0161158.1"/>
    <property type="molecule type" value="Genomic_DNA"/>
</dbReference>
<sequence>MDNQQASLKVIEDLQKVLFRMVTTTSKNKNSGGDETSRKLEIINSRLLSLDMKVDTKPGYPQTLAIGVAAGALLQRANSVLPRVVSGVLQIWSSVGRVANASVSSD</sequence>
<reference evidence="1 2" key="1">
    <citation type="submission" date="2024-01" db="EMBL/GenBank/DDBJ databases">
        <title>The complete chloroplast genome sequence of Lithospermum erythrorhizon: insights into the phylogenetic relationship among Boraginaceae species and the maternal lineages of purple gromwells.</title>
        <authorList>
            <person name="Okada T."/>
            <person name="Watanabe K."/>
        </authorList>
    </citation>
    <scope>NUCLEOTIDE SEQUENCE [LARGE SCALE GENOMIC DNA]</scope>
</reference>
<gene>
    <name evidence="1" type="ORF">LIER_17537</name>
</gene>
<dbReference type="Proteomes" id="UP001454036">
    <property type="component" value="Unassembled WGS sequence"/>
</dbReference>
<accession>A0AAV3QD87</accession>
<evidence type="ECO:0000313" key="2">
    <source>
        <dbReference type="Proteomes" id="UP001454036"/>
    </source>
</evidence>
<dbReference type="AlphaFoldDB" id="A0AAV3QD87"/>
<organism evidence="1 2">
    <name type="scientific">Lithospermum erythrorhizon</name>
    <name type="common">Purple gromwell</name>
    <name type="synonym">Lithospermum officinale var. erythrorhizon</name>
    <dbReference type="NCBI Taxonomy" id="34254"/>
    <lineage>
        <taxon>Eukaryota</taxon>
        <taxon>Viridiplantae</taxon>
        <taxon>Streptophyta</taxon>
        <taxon>Embryophyta</taxon>
        <taxon>Tracheophyta</taxon>
        <taxon>Spermatophyta</taxon>
        <taxon>Magnoliopsida</taxon>
        <taxon>eudicotyledons</taxon>
        <taxon>Gunneridae</taxon>
        <taxon>Pentapetalae</taxon>
        <taxon>asterids</taxon>
        <taxon>lamiids</taxon>
        <taxon>Boraginales</taxon>
        <taxon>Boraginaceae</taxon>
        <taxon>Boraginoideae</taxon>
        <taxon>Lithospermeae</taxon>
        <taxon>Lithospermum</taxon>
    </lineage>
</organism>
<protein>
    <submittedName>
        <fullName evidence="1">Uncharacterized protein</fullName>
    </submittedName>
</protein>
<comment type="caution">
    <text evidence="1">The sequence shown here is derived from an EMBL/GenBank/DDBJ whole genome shotgun (WGS) entry which is preliminary data.</text>
</comment>
<name>A0AAV3QD87_LITER</name>
<proteinExistence type="predicted"/>